<reference evidence="1" key="2">
    <citation type="submission" date="2023-01" db="EMBL/GenBank/DDBJ databases">
        <authorList>
            <person name="Petersen C."/>
        </authorList>
    </citation>
    <scope>NUCLEOTIDE SEQUENCE</scope>
    <source>
        <strain evidence="1">IBT 17514</strain>
    </source>
</reference>
<dbReference type="Proteomes" id="UP001215712">
    <property type="component" value="Unassembled WGS sequence"/>
</dbReference>
<organism evidence="1 2">
    <name type="scientific">Penicillium malachiteum</name>
    <dbReference type="NCBI Taxonomy" id="1324776"/>
    <lineage>
        <taxon>Eukaryota</taxon>
        <taxon>Fungi</taxon>
        <taxon>Dikarya</taxon>
        <taxon>Ascomycota</taxon>
        <taxon>Pezizomycotina</taxon>
        <taxon>Eurotiomycetes</taxon>
        <taxon>Eurotiomycetidae</taxon>
        <taxon>Eurotiales</taxon>
        <taxon>Aspergillaceae</taxon>
        <taxon>Penicillium</taxon>
    </lineage>
</organism>
<sequence>MCPKSEGIQGFNHVNLRVHEAQSFRLGTQLPITTMTACNNTLVCSNAHRFFDRPLYFRRVSIGQMALRHLAQRLGNATRYNQACYNPGDGCFMGPDSSMGSQGLLGLLFLAIAVPVRIADYSLDREVQILTS</sequence>
<comment type="caution">
    <text evidence="1">The sequence shown here is derived from an EMBL/GenBank/DDBJ whole genome shotgun (WGS) entry which is preliminary data.</text>
</comment>
<evidence type="ECO:0000313" key="1">
    <source>
        <dbReference type="EMBL" id="KAJ5709294.1"/>
    </source>
</evidence>
<gene>
    <name evidence="1" type="ORF">N7493_010628</name>
</gene>
<evidence type="ECO:0000313" key="2">
    <source>
        <dbReference type="Proteomes" id="UP001215712"/>
    </source>
</evidence>
<proteinExistence type="predicted"/>
<reference evidence="1" key="1">
    <citation type="journal article" date="2023" name="IMA Fungus">
        <title>Comparative genomic study of the Penicillium genus elucidates a diverse pangenome and 15 lateral gene transfer events.</title>
        <authorList>
            <person name="Petersen C."/>
            <person name="Sorensen T."/>
            <person name="Nielsen M.R."/>
            <person name="Sondergaard T.E."/>
            <person name="Sorensen J.L."/>
            <person name="Fitzpatrick D.A."/>
            <person name="Frisvad J.C."/>
            <person name="Nielsen K.L."/>
        </authorList>
    </citation>
    <scope>NUCLEOTIDE SEQUENCE</scope>
    <source>
        <strain evidence="1">IBT 17514</strain>
    </source>
</reference>
<dbReference type="EMBL" id="JAQJAN010000019">
    <property type="protein sequence ID" value="KAJ5709294.1"/>
    <property type="molecule type" value="Genomic_DNA"/>
</dbReference>
<protein>
    <submittedName>
        <fullName evidence="1">Uncharacterized protein</fullName>
    </submittedName>
</protein>
<accession>A0AAD6HD30</accession>
<keyword evidence="2" id="KW-1185">Reference proteome</keyword>
<name>A0AAD6HD30_9EURO</name>
<dbReference type="AlphaFoldDB" id="A0AAD6HD30"/>